<sequence length="294" mass="32949">MKHKALVLMTGLALILSACSDNHQAASVSTGSANQAEFDAETAAGPTMASWEEKLPSPYTPENLKSALEEYINHRMWLYPDKLELHASPTNFDHYIGQTLSVEVRLYEDRSGDKRAYGELGINDGRLIAFHALHGMVYSDAVGKEDTEHWPEGAYEVAGTFEVEVREPHRPDYGTSARKHERIAAAETYARNFCEDMLRGEGGDRWAGATVYIEDFYGYQDSSAMWVVRQDDYVWNAPFYFSENNGTVEAVGMKGFGIANMGMLDELDLTRYWFDKGTASVARKFTCSVDDRAT</sequence>
<evidence type="ECO:0000313" key="2">
    <source>
        <dbReference type="EMBL" id="MFC4303298.1"/>
    </source>
</evidence>
<protein>
    <submittedName>
        <fullName evidence="2">Uncharacterized protein</fullName>
    </submittedName>
</protein>
<gene>
    <name evidence="2" type="ORF">ACFO1S_07520</name>
</gene>
<dbReference type="Proteomes" id="UP001595755">
    <property type="component" value="Unassembled WGS sequence"/>
</dbReference>
<evidence type="ECO:0000313" key="3">
    <source>
        <dbReference type="Proteomes" id="UP001595755"/>
    </source>
</evidence>
<comment type="caution">
    <text evidence="2">The sequence shown here is derived from an EMBL/GenBank/DDBJ whole genome shotgun (WGS) entry which is preliminary data.</text>
</comment>
<name>A0ABV8S6X2_9BACL</name>
<dbReference type="EMBL" id="JBHSED010000011">
    <property type="protein sequence ID" value="MFC4303298.1"/>
    <property type="molecule type" value="Genomic_DNA"/>
</dbReference>
<feature type="signal peptide" evidence="1">
    <location>
        <begin position="1"/>
        <end position="25"/>
    </location>
</feature>
<accession>A0ABV8S6X2</accession>
<dbReference type="RefSeq" id="WP_204604068.1">
    <property type="nucleotide sequence ID" value="NZ_JBHSED010000011.1"/>
</dbReference>
<organism evidence="2 3">
    <name type="scientific">Cohnella boryungensis</name>
    <dbReference type="NCBI Taxonomy" id="768479"/>
    <lineage>
        <taxon>Bacteria</taxon>
        <taxon>Bacillati</taxon>
        <taxon>Bacillota</taxon>
        <taxon>Bacilli</taxon>
        <taxon>Bacillales</taxon>
        <taxon>Paenibacillaceae</taxon>
        <taxon>Cohnella</taxon>
    </lineage>
</organism>
<dbReference type="PROSITE" id="PS51257">
    <property type="entry name" value="PROKAR_LIPOPROTEIN"/>
    <property type="match status" value="1"/>
</dbReference>
<keyword evidence="1" id="KW-0732">Signal</keyword>
<reference evidence="3" key="1">
    <citation type="journal article" date="2019" name="Int. J. Syst. Evol. Microbiol.">
        <title>The Global Catalogue of Microorganisms (GCM) 10K type strain sequencing project: providing services to taxonomists for standard genome sequencing and annotation.</title>
        <authorList>
            <consortium name="The Broad Institute Genomics Platform"/>
            <consortium name="The Broad Institute Genome Sequencing Center for Infectious Disease"/>
            <person name="Wu L."/>
            <person name="Ma J."/>
        </authorList>
    </citation>
    <scope>NUCLEOTIDE SEQUENCE [LARGE SCALE GENOMIC DNA]</scope>
    <source>
        <strain evidence="3">CGMCC 4.1641</strain>
    </source>
</reference>
<feature type="chain" id="PRO_5047500086" evidence="1">
    <location>
        <begin position="26"/>
        <end position="294"/>
    </location>
</feature>
<proteinExistence type="predicted"/>
<evidence type="ECO:0000256" key="1">
    <source>
        <dbReference type="SAM" id="SignalP"/>
    </source>
</evidence>
<keyword evidence="3" id="KW-1185">Reference proteome</keyword>